<evidence type="ECO:0000256" key="2">
    <source>
        <dbReference type="ARBA" id="ARBA00010896"/>
    </source>
</evidence>
<feature type="region of interest" description="Disordered" evidence="8">
    <location>
        <begin position="517"/>
        <end position="545"/>
    </location>
</feature>
<dbReference type="InterPro" id="IPR050720">
    <property type="entry name" value="Engrailed_Homeobox_TFs"/>
</dbReference>
<evidence type="ECO:0000313" key="11">
    <source>
        <dbReference type="Proteomes" id="UP000027002"/>
    </source>
</evidence>
<keyword evidence="11" id="KW-1185">Reference proteome</keyword>
<evidence type="ECO:0000256" key="6">
    <source>
        <dbReference type="PROSITE-ProRule" id="PRU00108"/>
    </source>
</evidence>
<feature type="compositionally biased region" description="Basic and acidic residues" evidence="8">
    <location>
        <begin position="327"/>
        <end position="338"/>
    </location>
</feature>
<dbReference type="RefSeq" id="XP_042995410.1">
    <property type="nucleotide sequence ID" value="XM_043139476.1"/>
</dbReference>
<feature type="DNA-binding region" description="Homeobox" evidence="6">
    <location>
        <begin position="57"/>
        <end position="116"/>
    </location>
</feature>
<protein>
    <recommendedName>
        <fullName evidence="9">Homeobox domain-containing protein</fullName>
    </recommendedName>
</protein>
<dbReference type="Gene3D" id="1.10.10.60">
    <property type="entry name" value="Homeodomain-like"/>
    <property type="match status" value="1"/>
</dbReference>
<dbReference type="GO" id="GO:0000981">
    <property type="term" value="F:DNA-binding transcription factor activity, RNA polymerase II-specific"/>
    <property type="evidence" value="ECO:0007669"/>
    <property type="project" value="InterPro"/>
</dbReference>
<organism evidence="10 11">
    <name type="scientific">Ustilaginoidea virens</name>
    <name type="common">Rice false smut fungus</name>
    <name type="synonym">Villosiclava virens</name>
    <dbReference type="NCBI Taxonomy" id="1159556"/>
    <lineage>
        <taxon>Eukaryota</taxon>
        <taxon>Fungi</taxon>
        <taxon>Dikarya</taxon>
        <taxon>Ascomycota</taxon>
        <taxon>Pezizomycotina</taxon>
        <taxon>Sordariomycetes</taxon>
        <taxon>Hypocreomycetidae</taxon>
        <taxon>Hypocreales</taxon>
        <taxon>Clavicipitaceae</taxon>
        <taxon>Ustilaginoidea</taxon>
    </lineage>
</organism>
<evidence type="ECO:0000256" key="1">
    <source>
        <dbReference type="ARBA" id="ARBA00004123"/>
    </source>
</evidence>
<feature type="region of interest" description="Disordered" evidence="8">
    <location>
        <begin position="298"/>
        <end position="394"/>
    </location>
</feature>
<accession>A0A8E5MFQ6</accession>
<dbReference type="Pfam" id="PF00046">
    <property type="entry name" value="Homeodomain"/>
    <property type="match status" value="1"/>
</dbReference>
<evidence type="ECO:0000256" key="3">
    <source>
        <dbReference type="ARBA" id="ARBA00023125"/>
    </source>
</evidence>
<comment type="subcellular location">
    <subcellularLocation>
        <location evidence="1 6 7">Nucleus</location>
    </subcellularLocation>
</comment>
<dbReference type="InterPro" id="IPR009057">
    <property type="entry name" value="Homeodomain-like_sf"/>
</dbReference>
<dbReference type="CDD" id="cd00086">
    <property type="entry name" value="homeodomain"/>
    <property type="match status" value="1"/>
</dbReference>
<dbReference type="InterPro" id="IPR001356">
    <property type="entry name" value="HD"/>
</dbReference>
<feature type="compositionally biased region" description="Low complexity" evidence="8">
    <location>
        <begin position="525"/>
        <end position="536"/>
    </location>
</feature>
<keyword evidence="5 6" id="KW-0539">Nucleus</keyword>
<keyword evidence="3 6" id="KW-0238">DNA-binding</keyword>
<sequence>MGPYSHSQWPSWAYAGVSTSFPNYAQYSTYPAYLADSLDTYQSHNGRVAQHQQMSRTTESKPRLSKEEVEILEAEFQKNHKPSSSTKKTLAESMRVDNARINNWFQNRRAREKKENNIREYEAKQRLEKEQAEAGDCRQSEDGRHCDLVGSSAPFPQPAVTLRQSIEESPSPSEQSCHETMSETNETSQSVETDFPSLLAHPAKQEASDANDPGPGPGYSCFPLQKCKPVVEDTDDACALSDQMDEFLSLPGSSMLGHGIKDLNGQLFTETVDTQSNLQQHLEASLAADSDMKSLEGHDIASRRNRRPAPLSIAGGRSKSYTARSSDMLRRGDQESCMRRVSSSSGSGRVMKSVASPRSPLHERSVDALLQRRRPSPTASGRHGSAAPPTPDTPVALQQQELVGPSVSALYPLNGKYTPPNLVIPDPTLRTPPTTPGFSDGLFHLGAGYDMAIPEETLVASGLDRMHDSVCMGAHSASFGNYVANAQCSNQQLGPIYSAQTGQTYFHFMGADDSPDYTWSEMSPSTASTASSTQQQYMSLHQIDS</sequence>
<dbReference type="SMART" id="SM00389">
    <property type="entry name" value="HOX"/>
    <property type="match status" value="1"/>
</dbReference>
<dbReference type="PROSITE" id="PS00027">
    <property type="entry name" value="HOMEOBOX_1"/>
    <property type="match status" value="1"/>
</dbReference>
<evidence type="ECO:0000256" key="8">
    <source>
        <dbReference type="SAM" id="MobiDB-lite"/>
    </source>
</evidence>
<feature type="region of interest" description="Disordered" evidence="8">
    <location>
        <begin position="126"/>
        <end position="192"/>
    </location>
</feature>
<dbReference type="OrthoDB" id="6159439at2759"/>
<dbReference type="PANTHER" id="PTHR24341:SF6">
    <property type="entry name" value="HOMEOBOX PROTEIN INVECTED"/>
    <property type="match status" value="1"/>
</dbReference>
<dbReference type="GO" id="GO:0003677">
    <property type="term" value="F:DNA binding"/>
    <property type="evidence" value="ECO:0007669"/>
    <property type="project" value="UniProtKB-UniRule"/>
</dbReference>
<feature type="compositionally biased region" description="Low complexity" evidence="8">
    <location>
        <begin position="339"/>
        <end position="354"/>
    </location>
</feature>
<gene>
    <name evidence="10" type="ORF">UV8b_01978</name>
</gene>
<reference evidence="10" key="1">
    <citation type="submission" date="2020-03" db="EMBL/GenBank/DDBJ databases">
        <title>A mixture of massive structural variations and highly conserved coding sequences in Ustilaginoidea virens genome.</title>
        <authorList>
            <person name="Zhang K."/>
            <person name="Zhao Z."/>
            <person name="Zhang Z."/>
            <person name="Li Y."/>
            <person name="Hsiang T."/>
            <person name="Sun W."/>
        </authorList>
    </citation>
    <scope>NUCLEOTIDE SEQUENCE</scope>
    <source>
        <strain evidence="10">UV-8b</strain>
    </source>
</reference>
<evidence type="ECO:0000256" key="7">
    <source>
        <dbReference type="RuleBase" id="RU000682"/>
    </source>
</evidence>
<dbReference type="Proteomes" id="UP000027002">
    <property type="component" value="Chromosome 2"/>
</dbReference>
<dbReference type="InterPro" id="IPR017970">
    <property type="entry name" value="Homeobox_CS"/>
</dbReference>
<evidence type="ECO:0000259" key="9">
    <source>
        <dbReference type="PROSITE" id="PS50071"/>
    </source>
</evidence>
<dbReference type="GeneID" id="66062756"/>
<proteinExistence type="inferred from homology"/>
<dbReference type="KEGG" id="uvi:66062756"/>
<dbReference type="PANTHER" id="PTHR24341">
    <property type="entry name" value="HOMEOBOX PROTEIN ENGRAILED"/>
    <property type="match status" value="1"/>
</dbReference>
<feature type="domain" description="Homeobox" evidence="9">
    <location>
        <begin position="55"/>
        <end position="115"/>
    </location>
</feature>
<dbReference type="EMBL" id="CP072754">
    <property type="protein sequence ID" value="QUC17737.1"/>
    <property type="molecule type" value="Genomic_DNA"/>
</dbReference>
<comment type="similarity">
    <text evidence="2">Belongs to the engrailed homeobox family.</text>
</comment>
<name>A0A8E5MFQ6_USTVR</name>
<feature type="compositionally biased region" description="Basic and acidic residues" evidence="8">
    <location>
        <begin position="126"/>
        <end position="147"/>
    </location>
</feature>
<feature type="compositionally biased region" description="Polar residues" evidence="8">
    <location>
        <begin position="182"/>
        <end position="192"/>
    </location>
</feature>
<dbReference type="SUPFAM" id="SSF46689">
    <property type="entry name" value="Homeodomain-like"/>
    <property type="match status" value="1"/>
</dbReference>
<dbReference type="AlphaFoldDB" id="A0A8E5MFQ6"/>
<dbReference type="GO" id="GO:0016586">
    <property type="term" value="C:RSC-type complex"/>
    <property type="evidence" value="ECO:0007669"/>
    <property type="project" value="TreeGrafter"/>
</dbReference>
<dbReference type="PROSITE" id="PS50071">
    <property type="entry name" value="HOMEOBOX_2"/>
    <property type="match status" value="1"/>
</dbReference>
<keyword evidence="4 6" id="KW-0371">Homeobox</keyword>
<evidence type="ECO:0000313" key="10">
    <source>
        <dbReference type="EMBL" id="QUC17737.1"/>
    </source>
</evidence>
<evidence type="ECO:0000256" key="5">
    <source>
        <dbReference type="ARBA" id="ARBA00023242"/>
    </source>
</evidence>
<evidence type="ECO:0000256" key="4">
    <source>
        <dbReference type="ARBA" id="ARBA00023155"/>
    </source>
</evidence>